<keyword evidence="1 3" id="KW-0963">Cytoplasm</keyword>
<name>A0A2U1FL06_9PORP</name>
<dbReference type="EMBL" id="QEKY01000004">
    <property type="protein sequence ID" value="PVZ12806.1"/>
    <property type="molecule type" value="Genomic_DNA"/>
</dbReference>
<dbReference type="Pfam" id="PF02576">
    <property type="entry name" value="RimP_N"/>
    <property type="match status" value="1"/>
</dbReference>
<comment type="subcellular location">
    <subcellularLocation>
        <location evidence="3">Cytoplasm</location>
    </subcellularLocation>
</comment>
<dbReference type="AlphaFoldDB" id="A0A2U1FL06"/>
<reference evidence="5 6" key="1">
    <citation type="submission" date="2018-04" db="EMBL/GenBank/DDBJ databases">
        <title>Genomic Encyclopedia of Type Strains, Phase IV (KMG-IV): sequencing the most valuable type-strain genomes for metagenomic binning, comparative biology and taxonomic classification.</title>
        <authorList>
            <person name="Goeker M."/>
        </authorList>
    </citation>
    <scope>NUCLEOTIDE SEQUENCE [LARGE SCALE GENOMIC DNA]</scope>
    <source>
        <strain evidence="5 6">DSM 28520</strain>
    </source>
</reference>
<dbReference type="PANTHER" id="PTHR33867:SF1">
    <property type="entry name" value="RIBOSOME MATURATION FACTOR RIMP"/>
    <property type="match status" value="1"/>
</dbReference>
<accession>A0A2U1FL06</accession>
<evidence type="ECO:0000313" key="5">
    <source>
        <dbReference type="EMBL" id="PVZ12806.1"/>
    </source>
</evidence>
<dbReference type="InterPro" id="IPR028989">
    <property type="entry name" value="RimP_N"/>
</dbReference>
<comment type="similarity">
    <text evidence="3">Belongs to the RimP family.</text>
</comment>
<dbReference type="NCBIfam" id="NF002531">
    <property type="entry name" value="PRK02001.1"/>
    <property type="match status" value="1"/>
</dbReference>
<dbReference type="RefSeq" id="WP_116678883.1">
    <property type="nucleotide sequence ID" value="NZ_JBGZPI010000055.1"/>
</dbReference>
<sequence>MTAKEQVAEIVTDYLGTGAIFLVDVAIHPGNRIVVEVDSAEGVCIDDCVALSKHIESKLDRDVEDFELEVGSAGLTSPLRVMRQWENCIDCELSVLQTNGIKETGHLRAVSPEAIRLEVIRMVKPEGAKRKKPEAQELTIAMADIKQAVRVI</sequence>
<dbReference type="Gene3D" id="3.30.300.70">
    <property type="entry name" value="RimP-like superfamily, N-terminal"/>
    <property type="match status" value="1"/>
</dbReference>
<dbReference type="Proteomes" id="UP000245462">
    <property type="component" value="Unassembled WGS sequence"/>
</dbReference>
<proteinExistence type="inferred from homology"/>
<dbReference type="SUPFAM" id="SSF75420">
    <property type="entry name" value="YhbC-like, N-terminal domain"/>
    <property type="match status" value="1"/>
</dbReference>
<dbReference type="PANTHER" id="PTHR33867">
    <property type="entry name" value="RIBOSOME MATURATION FACTOR RIMP"/>
    <property type="match status" value="1"/>
</dbReference>
<dbReference type="InterPro" id="IPR035956">
    <property type="entry name" value="RimP_N_sf"/>
</dbReference>
<evidence type="ECO:0000259" key="4">
    <source>
        <dbReference type="Pfam" id="PF02576"/>
    </source>
</evidence>
<keyword evidence="6" id="KW-1185">Reference proteome</keyword>
<dbReference type="GO" id="GO:0000028">
    <property type="term" value="P:ribosomal small subunit assembly"/>
    <property type="evidence" value="ECO:0007669"/>
    <property type="project" value="TreeGrafter"/>
</dbReference>
<evidence type="ECO:0000256" key="3">
    <source>
        <dbReference type="HAMAP-Rule" id="MF_01077"/>
    </source>
</evidence>
<protein>
    <recommendedName>
        <fullName evidence="3">Ribosome maturation factor RimP</fullName>
    </recommendedName>
</protein>
<evidence type="ECO:0000256" key="1">
    <source>
        <dbReference type="ARBA" id="ARBA00022490"/>
    </source>
</evidence>
<comment type="function">
    <text evidence="3">Required for maturation of 30S ribosomal subunits.</text>
</comment>
<keyword evidence="2 3" id="KW-0690">Ribosome biogenesis</keyword>
<evidence type="ECO:0000313" key="6">
    <source>
        <dbReference type="Proteomes" id="UP000245462"/>
    </source>
</evidence>
<feature type="domain" description="Ribosome maturation factor RimP N-terminal" evidence="4">
    <location>
        <begin position="22"/>
        <end position="75"/>
    </location>
</feature>
<organism evidence="5 6">
    <name type="scientific">Porphyromonas loveana</name>
    <dbReference type="NCBI Taxonomy" id="1884669"/>
    <lineage>
        <taxon>Bacteria</taxon>
        <taxon>Pseudomonadati</taxon>
        <taxon>Bacteroidota</taxon>
        <taxon>Bacteroidia</taxon>
        <taxon>Bacteroidales</taxon>
        <taxon>Porphyromonadaceae</taxon>
        <taxon>Porphyromonas</taxon>
    </lineage>
</organism>
<dbReference type="InterPro" id="IPR003728">
    <property type="entry name" value="Ribosome_maturation_RimP"/>
</dbReference>
<comment type="caution">
    <text evidence="5">The sequence shown here is derived from an EMBL/GenBank/DDBJ whole genome shotgun (WGS) entry which is preliminary data.</text>
</comment>
<dbReference type="OrthoDB" id="9789702at2"/>
<dbReference type="GO" id="GO:0005829">
    <property type="term" value="C:cytosol"/>
    <property type="evidence" value="ECO:0007669"/>
    <property type="project" value="TreeGrafter"/>
</dbReference>
<dbReference type="HAMAP" id="MF_01077">
    <property type="entry name" value="RimP"/>
    <property type="match status" value="1"/>
</dbReference>
<evidence type="ECO:0000256" key="2">
    <source>
        <dbReference type="ARBA" id="ARBA00022517"/>
    </source>
</evidence>
<dbReference type="GeneID" id="94550334"/>
<gene>
    <name evidence="3" type="primary">rimP</name>
    <name evidence="5" type="ORF">C7382_104113</name>
</gene>
<dbReference type="GO" id="GO:0006412">
    <property type="term" value="P:translation"/>
    <property type="evidence" value="ECO:0007669"/>
    <property type="project" value="TreeGrafter"/>
</dbReference>